<dbReference type="AlphaFoldDB" id="A0A9D1YUP6"/>
<feature type="non-terminal residue" evidence="1">
    <location>
        <position position="60"/>
    </location>
</feature>
<dbReference type="Proteomes" id="UP000824005">
    <property type="component" value="Unassembled WGS sequence"/>
</dbReference>
<comment type="caution">
    <text evidence="1">The sequence shown here is derived from an EMBL/GenBank/DDBJ whole genome shotgun (WGS) entry which is preliminary data.</text>
</comment>
<organism evidence="1 2">
    <name type="scientific">Candidatus Agrococcus pullicola</name>
    <dbReference type="NCBI Taxonomy" id="2838429"/>
    <lineage>
        <taxon>Bacteria</taxon>
        <taxon>Bacillati</taxon>
        <taxon>Actinomycetota</taxon>
        <taxon>Actinomycetes</taxon>
        <taxon>Micrococcales</taxon>
        <taxon>Microbacteriaceae</taxon>
        <taxon>Agrococcus</taxon>
    </lineage>
</organism>
<reference evidence="1" key="2">
    <citation type="submission" date="2021-04" db="EMBL/GenBank/DDBJ databases">
        <authorList>
            <person name="Gilroy R."/>
        </authorList>
    </citation>
    <scope>NUCLEOTIDE SEQUENCE</scope>
    <source>
        <strain evidence="1">ChiGjej1B1-98</strain>
    </source>
</reference>
<proteinExistence type="predicted"/>
<evidence type="ECO:0000313" key="1">
    <source>
        <dbReference type="EMBL" id="HIY65385.1"/>
    </source>
</evidence>
<evidence type="ECO:0000313" key="2">
    <source>
        <dbReference type="Proteomes" id="UP000824005"/>
    </source>
</evidence>
<gene>
    <name evidence="1" type="ORF">H9830_03810</name>
</gene>
<sequence>MISHELNLPQAFAVRLTGGQPHIGSGGVELICFHCAAIRGLTSVADKVIVLREVISEDFE</sequence>
<accession>A0A9D1YUP6</accession>
<protein>
    <submittedName>
        <fullName evidence="1">Uncharacterized protein</fullName>
    </submittedName>
</protein>
<reference evidence="1" key="1">
    <citation type="journal article" date="2021" name="PeerJ">
        <title>Extensive microbial diversity within the chicken gut microbiome revealed by metagenomics and culture.</title>
        <authorList>
            <person name="Gilroy R."/>
            <person name="Ravi A."/>
            <person name="Getino M."/>
            <person name="Pursley I."/>
            <person name="Horton D.L."/>
            <person name="Alikhan N.F."/>
            <person name="Baker D."/>
            <person name="Gharbi K."/>
            <person name="Hall N."/>
            <person name="Watson M."/>
            <person name="Adriaenssens E.M."/>
            <person name="Foster-Nyarko E."/>
            <person name="Jarju S."/>
            <person name="Secka A."/>
            <person name="Antonio M."/>
            <person name="Oren A."/>
            <person name="Chaudhuri R.R."/>
            <person name="La Ragione R."/>
            <person name="Hildebrand F."/>
            <person name="Pallen M.J."/>
        </authorList>
    </citation>
    <scope>NUCLEOTIDE SEQUENCE</scope>
    <source>
        <strain evidence="1">ChiGjej1B1-98</strain>
    </source>
</reference>
<name>A0A9D1YUP6_9MICO</name>
<dbReference type="EMBL" id="DXDC01000115">
    <property type="protein sequence ID" value="HIY65385.1"/>
    <property type="molecule type" value="Genomic_DNA"/>
</dbReference>